<reference evidence="6" key="1">
    <citation type="submission" date="2021-03" db="EMBL/GenBank/DDBJ databases">
        <title>Antimicrobial resistance genes in bacteria isolated from Japanese honey, and their potential for conferring macrolide and lincosamide resistance in the American foulbrood pathogen Paenibacillus larvae.</title>
        <authorList>
            <person name="Okamoto M."/>
            <person name="Kumagai M."/>
            <person name="Kanamori H."/>
            <person name="Takamatsu D."/>
        </authorList>
    </citation>
    <scope>NUCLEOTIDE SEQUENCE</scope>
    <source>
        <strain evidence="6">J27TS8</strain>
    </source>
</reference>
<comment type="cofactor">
    <cofactor evidence="4">
        <name>Mg(2+)</name>
        <dbReference type="ChEBI" id="CHEBI:18420"/>
    </cofactor>
</comment>
<proteinExistence type="inferred from homology"/>
<evidence type="ECO:0000256" key="3">
    <source>
        <dbReference type="ARBA" id="ARBA00023235"/>
    </source>
</evidence>
<comment type="function">
    <text evidence="4">Catalyzes the conversion of chorismate to isochorismate.</text>
</comment>
<dbReference type="GO" id="GO:0009697">
    <property type="term" value="P:salicylic acid biosynthetic process"/>
    <property type="evidence" value="ECO:0007669"/>
    <property type="project" value="TreeGrafter"/>
</dbReference>
<evidence type="ECO:0000259" key="5">
    <source>
        <dbReference type="Pfam" id="PF00425"/>
    </source>
</evidence>
<dbReference type="PRINTS" id="PR00095">
    <property type="entry name" value="ANTSNTHASEI"/>
</dbReference>
<dbReference type="RefSeq" id="WP_244988867.1">
    <property type="nucleotide sequence ID" value="NZ_BORC01000001.1"/>
</dbReference>
<evidence type="ECO:0000256" key="2">
    <source>
        <dbReference type="ARBA" id="ARBA00005297"/>
    </source>
</evidence>
<comment type="catalytic activity">
    <reaction evidence="1 4">
        <text>chorismate = isochorismate</text>
        <dbReference type="Rhea" id="RHEA:18985"/>
        <dbReference type="ChEBI" id="CHEBI:29748"/>
        <dbReference type="ChEBI" id="CHEBI:29780"/>
        <dbReference type="EC" id="5.4.4.2"/>
    </reaction>
</comment>
<comment type="similarity">
    <text evidence="2 4">Belongs to the isochorismate synthase family.</text>
</comment>
<keyword evidence="4" id="KW-0479">Metal-binding</keyword>
<evidence type="ECO:0000256" key="4">
    <source>
        <dbReference type="HAMAP-Rule" id="MF_01935"/>
    </source>
</evidence>
<protein>
    <recommendedName>
        <fullName evidence="4">Isochorismate synthase MenF</fullName>
        <ecNumber evidence="4">5.4.4.2</ecNumber>
    </recommendedName>
    <alternativeName>
        <fullName evidence="4">Isochorismate mutase</fullName>
    </alternativeName>
</protein>
<dbReference type="GO" id="GO:0009234">
    <property type="term" value="P:menaquinone biosynthetic process"/>
    <property type="evidence" value="ECO:0007669"/>
    <property type="project" value="UniProtKB-UniRule"/>
</dbReference>
<keyword evidence="4" id="KW-0460">Magnesium</keyword>
<dbReference type="SUPFAM" id="SSF56322">
    <property type="entry name" value="ADC synthase"/>
    <property type="match status" value="1"/>
</dbReference>
<feature type="active site" description="Proton donor" evidence="4">
    <location>
        <position position="273"/>
    </location>
</feature>
<feature type="binding site" evidence="4">
    <location>
        <position position="317"/>
    </location>
    <ligand>
        <name>Mg(2+)</name>
        <dbReference type="ChEBI" id="CHEBI:18420"/>
    </ligand>
</feature>
<feature type="domain" description="Chorismate-utilising enzyme C-terminal" evidence="5">
    <location>
        <begin position="203"/>
        <end position="456"/>
    </location>
</feature>
<feature type="active site" description="Proton acceptor" evidence="4">
    <location>
        <position position="224"/>
    </location>
</feature>
<dbReference type="GO" id="GO:0000287">
    <property type="term" value="F:magnesium ion binding"/>
    <property type="evidence" value="ECO:0007669"/>
    <property type="project" value="UniProtKB-UniRule"/>
</dbReference>
<dbReference type="AlphaFoldDB" id="A0A920BRU1"/>
<comment type="pathway">
    <text evidence="4">Quinol/quinone metabolism; 1,4-dihydroxy-2-naphthoate biosynthesis; 1,4-dihydroxy-2-naphthoate from chorismate: step 1/7.</text>
</comment>
<dbReference type="InterPro" id="IPR005801">
    <property type="entry name" value="ADC_synthase"/>
</dbReference>
<keyword evidence="7" id="KW-1185">Reference proteome</keyword>
<evidence type="ECO:0000313" key="6">
    <source>
        <dbReference type="EMBL" id="GIN60021.1"/>
    </source>
</evidence>
<dbReference type="Gene3D" id="3.60.120.10">
    <property type="entry name" value="Anthranilate synthase"/>
    <property type="match status" value="1"/>
</dbReference>
<organism evidence="6 7">
    <name type="scientific">Robertmurraya siralis</name>
    <dbReference type="NCBI Taxonomy" id="77777"/>
    <lineage>
        <taxon>Bacteria</taxon>
        <taxon>Bacillati</taxon>
        <taxon>Bacillota</taxon>
        <taxon>Bacilli</taxon>
        <taxon>Bacillales</taxon>
        <taxon>Bacillaceae</taxon>
        <taxon>Robertmurraya</taxon>
    </lineage>
</organism>
<gene>
    <name evidence="4 6" type="primary">menF</name>
    <name evidence="6" type="ORF">J27TS8_00140</name>
</gene>
<evidence type="ECO:0000313" key="7">
    <source>
        <dbReference type="Proteomes" id="UP000682111"/>
    </source>
</evidence>
<dbReference type="EC" id="5.4.4.2" evidence="4"/>
<dbReference type="InterPro" id="IPR004561">
    <property type="entry name" value="IsoChor_synthase"/>
</dbReference>
<dbReference type="Proteomes" id="UP000682111">
    <property type="component" value="Unassembled WGS sequence"/>
</dbReference>
<dbReference type="InterPro" id="IPR015890">
    <property type="entry name" value="Chorismate_C"/>
</dbReference>
<dbReference type="EMBL" id="BORC01000001">
    <property type="protein sequence ID" value="GIN60021.1"/>
    <property type="molecule type" value="Genomic_DNA"/>
</dbReference>
<dbReference type="HAMAP" id="MF_01935">
    <property type="entry name" value="MenF"/>
    <property type="match status" value="1"/>
</dbReference>
<comment type="caution">
    <text evidence="6">The sequence shown here is derived from an EMBL/GenBank/DDBJ whole genome shotgun (WGS) entry which is preliminary data.</text>
</comment>
<dbReference type="PANTHER" id="PTHR42839">
    <property type="entry name" value="ISOCHORISMATE SYNTHASE ENTC"/>
    <property type="match status" value="1"/>
</dbReference>
<comment type="pathway">
    <text evidence="4">Quinol/quinone metabolism; menaquinone biosynthesis.</text>
</comment>
<keyword evidence="4" id="KW-0474">Menaquinone biosynthesis</keyword>
<dbReference type="PANTHER" id="PTHR42839:SF1">
    <property type="entry name" value="ISOCHORISMATE SYNTHASE MENF"/>
    <property type="match status" value="1"/>
</dbReference>
<dbReference type="Pfam" id="PF00425">
    <property type="entry name" value="Chorismate_bind"/>
    <property type="match status" value="1"/>
</dbReference>
<name>A0A920BRU1_9BACI</name>
<dbReference type="GO" id="GO:0008909">
    <property type="term" value="F:isochorismate synthase activity"/>
    <property type="evidence" value="ECO:0007669"/>
    <property type="project" value="UniProtKB-UniRule"/>
</dbReference>
<dbReference type="NCBIfam" id="TIGR00543">
    <property type="entry name" value="isochor_syn"/>
    <property type="match status" value="1"/>
</dbReference>
<dbReference type="InterPro" id="IPR019999">
    <property type="entry name" value="Anth_synth_I-like"/>
</dbReference>
<accession>A0A920BRU1</accession>
<sequence length="470" mass="52566">MVTILETELKKGIEQAIKKAKKSLAPILVSEVQKVEHIEPLSFFSAGKDKFYGERFFWKDPEEQTYLIGLGICKQIQNEQLSDRFVAVEKEWDDLIKEAIVFNGDGKRGTGPLAFGGFSFDPLKEKTSLWSQYSHSLFHLPQFLLTLVDGEAYLTTNVVCTQYDDMTVWKKVFSDRQTILSFASSSAALEMAQILKKEEVVNPDEWKDSVQKLVADLKAGQLKKVVLARELRLFFKDKVAADFVLPRLLKEQRASFTFALESNGDCFIGASPERLVKKDNGQLFSTCLAGSIARGKTKEEDEHLGETLLSDEKNLIEHHYVVEMIKAAMEKVCQQIELPTKPTLLKMRDIQHLYTPIVGEALEDSTLLQVVDSLHPTPALGGLPQREAVEKIRKIEALDRGFYGAPIGWLDYQGNGEFAVALRSALIQGSEASLFAGCGIVEDSDAESEYAETNIKFRPMLSALGGLENE</sequence>
<keyword evidence="3 4" id="KW-0413">Isomerase</keyword>
<dbReference type="InterPro" id="IPR034681">
    <property type="entry name" value="MenF"/>
</dbReference>
<evidence type="ECO:0000256" key="1">
    <source>
        <dbReference type="ARBA" id="ARBA00000799"/>
    </source>
</evidence>
<feature type="binding site" evidence="4">
    <location>
        <position position="452"/>
    </location>
    <ligand>
        <name>Mg(2+)</name>
        <dbReference type="ChEBI" id="CHEBI:18420"/>
    </ligand>
</feature>